<keyword evidence="2" id="KW-0378">Hydrolase</keyword>
<dbReference type="PRINTS" id="PR00111">
    <property type="entry name" value="ABHYDROLASE"/>
</dbReference>
<dbReference type="AlphaFoldDB" id="A0A160TEE3"/>
<dbReference type="Pfam" id="PF12697">
    <property type="entry name" value="Abhydrolase_6"/>
    <property type="match status" value="1"/>
</dbReference>
<accession>A0A160TEE3</accession>
<reference evidence="2" key="1">
    <citation type="submission" date="2015-10" db="EMBL/GenBank/DDBJ databases">
        <authorList>
            <person name="Gilbert D.G."/>
        </authorList>
    </citation>
    <scope>NUCLEOTIDE SEQUENCE</scope>
</reference>
<dbReference type="InterPro" id="IPR000073">
    <property type="entry name" value="AB_hydrolase_1"/>
</dbReference>
<gene>
    <name evidence="2" type="ORF">MGWOODY_Tha2206</name>
</gene>
<evidence type="ECO:0000259" key="1">
    <source>
        <dbReference type="Pfam" id="PF12697"/>
    </source>
</evidence>
<dbReference type="InterPro" id="IPR029058">
    <property type="entry name" value="AB_hydrolase_fold"/>
</dbReference>
<dbReference type="EMBL" id="CZQC01000050">
    <property type="protein sequence ID" value="CUS41687.1"/>
    <property type="molecule type" value="Genomic_DNA"/>
</dbReference>
<dbReference type="PANTHER" id="PTHR46438">
    <property type="entry name" value="ALPHA/BETA-HYDROLASES SUPERFAMILY PROTEIN"/>
    <property type="match status" value="1"/>
</dbReference>
<evidence type="ECO:0000313" key="2">
    <source>
        <dbReference type="EMBL" id="CUS41687.1"/>
    </source>
</evidence>
<dbReference type="PANTHER" id="PTHR46438:SF11">
    <property type="entry name" value="LIPASE-RELATED"/>
    <property type="match status" value="1"/>
</dbReference>
<proteinExistence type="predicted"/>
<sequence>MFQRALASLSEERFAIPLEEIKQRHELPDSKYLELQGMKIHYRDVGQGPVLLLLHGMFSSLHTWNDWSDILSKHFRVICLDNPNYGLTGPHPKGVYKHMYSDFLNEFTDALGVETCMVAGNSLGGWMTWDFAARYPHKVSKFVLLDAAGFFFIPPATISSLAVPFAGWSASRMKIPRKALYGSVRSLYGQPDRIKKEQLECYYDMMMRPGNRASAARVVRYIRNNVGFDTRPLKNITQPALIMWGKQDAWIPVAHAHRFAKAIPNARTVIYDNCGHMPMEEIPEQSAADCLAFLLEK</sequence>
<protein>
    <submittedName>
        <fullName evidence="2">Alpha/beta hydrolase fold</fullName>
        <ecNumber evidence="2">3.8.1.5</ecNumber>
    </submittedName>
</protein>
<dbReference type="Gene3D" id="3.40.50.1820">
    <property type="entry name" value="alpha/beta hydrolase"/>
    <property type="match status" value="1"/>
</dbReference>
<dbReference type="GO" id="GO:0018786">
    <property type="term" value="F:haloalkane dehalogenase activity"/>
    <property type="evidence" value="ECO:0007669"/>
    <property type="project" value="UniProtKB-EC"/>
</dbReference>
<organism evidence="2">
    <name type="scientific">hydrothermal vent metagenome</name>
    <dbReference type="NCBI Taxonomy" id="652676"/>
    <lineage>
        <taxon>unclassified sequences</taxon>
        <taxon>metagenomes</taxon>
        <taxon>ecological metagenomes</taxon>
    </lineage>
</organism>
<dbReference type="EC" id="3.8.1.5" evidence="2"/>
<dbReference type="SUPFAM" id="SSF53474">
    <property type="entry name" value="alpha/beta-Hydrolases"/>
    <property type="match status" value="1"/>
</dbReference>
<feature type="domain" description="AB hydrolase-1" evidence="1">
    <location>
        <begin position="51"/>
        <end position="285"/>
    </location>
</feature>
<name>A0A160TEE3_9ZZZZ</name>